<sequence length="183" mass="19947">MRLVFMTLLACLVCAMPETPHAGPDVSGYAPPPLGEYRFISDQVMGGVSEGEAQVEREGGVPYLHLTGTVSTANRGGFLQARVKLDAPIPQEARGVVLRVRGTGGRYFVHLRTRGTLLPWQYYQAGFETTSDWQEVRIPFTAFAASGALLRDTPDPTSVTSLAAVAYGRDHVADLSFRWVGLY</sequence>
<dbReference type="InterPro" id="IPR013857">
    <property type="entry name" value="NADH-UbQ_OxRdtase-assoc_prot30"/>
</dbReference>
<dbReference type="Proteomes" id="UP000037046">
    <property type="component" value="Unassembled WGS sequence"/>
</dbReference>
<organism evidence="4 5">
    <name type="scientific">Roseovarius tolerans</name>
    <dbReference type="NCBI Taxonomy" id="74031"/>
    <lineage>
        <taxon>Bacteria</taxon>
        <taxon>Pseudomonadati</taxon>
        <taxon>Pseudomonadota</taxon>
        <taxon>Alphaproteobacteria</taxon>
        <taxon>Rhodobacterales</taxon>
        <taxon>Roseobacteraceae</taxon>
        <taxon>Roseovarius</taxon>
    </lineage>
</organism>
<dbReference type="PANTHER" id="PTHR13194:SF19">
    <property type="entry name" value="NAD(P)-BINDING ROSSMANN-FOLD SUPERFAMILY PROTEIN"/>
    <property type="match status" value="1"/>
</dbReference>
<dbReference type="RefSeq" id="WP_050661464.1">
    <property type="nucleotide sequence ID" value="NZ_LGVV01000004.1"/>
</dbReference>
<evidence type="ECO:0000259" key="3">
    <source>
        <dbReference type="Pfam" id="PF08547"/>
    </source>
</evidence>
<dbReference type="Pfam" id="PF08547">
    <property type="entry name" value="CIA30"/>
    <property type="match status" value="1"/>
</dbReference>
<dbReference type="EMBL" id="LGVV01000004">
    <property type="protein sequence ID" value="KNX42874.1"/>
    <property type="molecule type" value="Genomic_DNA"/>
</dbReference>
<reference evidence="5" key="1">
    <citation type="submission" date="2015-07" db="EMBL/GenBank/DDBJ databases">
        <title>Draft Genome Sequence of Roseovarius tolerans EL-164, a producer of N-Acylated Alanine Methyl Esters (NAMEs).</title>
        <authorList>
            <person name="Voget S."/>
            <person name="Bruns H."/>
            <person name="Wagner-Doebler I."/>
            <person name="Schulz S."/>
            <person name="Daniel R."/>
        </authorList>
    </citation>
    <scope>NUCLEOTIDE SEQUENCE [LARGE SCALE GENOMIC DNA]</scope>
    <source>
        <strain evidence="5">EL-164</strain>
    </source>
</reference>
<dbReference type="OrthoDB" id="442188at2"/>
<dbReference type="AlphaFoldDB" id="A0A0L6CYP1"/>
<evidence type="ECO:0000313" key="5">
    <source>
        <dbReference type="Proteomes" id="UP000037046"/>
    </source>
</evidence>
<accession>A0A0L6CYP1</accession>
<proteinExistence type="inferred from homology"/>
<comment type="similarity">
    <text evidence="1">Belongs to the CIA30 family.</text>
</comment>
<comment type="caution">
    <text evidence="4">The sequence shown here is derived from an EMBL/GenBank/DDBJ whole genome shotgun (WGS) entry which is preliminary data.</text>
</comment>
<dbReference type="InterPro" id="IPR039131">
    <property type="entry name" value="NDUFAF1"/>
</dbReference>
<protein>
    <submittedName>
        <fullName evidence="4">Complex I intermediate-associated protein 30 (CIA30)</fullName>
    </submittedName>
</protein>
<dbReference type="STRING" id="74031.SAMN04488077_11040"/>
<dbReference type="PANTHER" id="PTHR13194">
    <property type="entry name" value="COMPLEX I INTERMEDIATE-ASSOCIATED PROTEIN 30"/>
    <property type="match status" value="1"/>
</dbReference>
<evidence type="ECO:0000256" key="1">
    <source>
        <dbReference type="ARBA" id="ARBA00007884"/>
    </source>
</evidence>
<keyword evidence="2" id="KW-0732">Signal</keyword>
<dbReference type="SUPFAM" id="SSF49785">
    <property type="entry name" value="Galactose-binding domain-like"/>
    <property type="match status" value="1"/>
</dbReference>
<feature type="signal peptide" evidence="2">
    <location>
        <begin position="1"/>
        <end position="22"/>
    </location>
</feature>
<feature type="chain" id="PRO_5005563384" evidence="2">
    <location>
        <begin position="23"/>
        <end position="183"/>
    </location>
</feature>
<dbReference type="PATRIC" id="fig|74031.6.peg.536"/>
<gene>
    <name evidence="4" type="ORF">ROTO_05210</name>
</gene>
<evidence type="ECO:0000256" key="2">
    <source>
        <dbReference type="SAM" id="SignalP"/>
    </source>
</evidence>
<evidence type="ECO:0000313" key="4">
    <source>
        <dbReference type="EMBL" id="KNX42874.1"/>
    </source>
</evidence>
<dbReference type="InterPro" id="IPR008979">
    <property type="entry name" value="Galactose-bd-like_sf"/>
</dbReference>
<feature type="domain" description="NADH:ubiquinone oxidoreductase intermediate-associated protein 30" evidence="3">
    <location>
        <begin position="36"/>
        <end position="146"/>
    </location>
</feature>
<name>A0A0L6CYP1_9RHOB</name>
<keyword evidence="5" id="KW-1185">Reference proteome</keyword>